<dbReference type="PANTHER" id="PTHR13250">
    <property type="entry name" value="TF-1 CELL APOPTOSIS RELATED PROTEIN-15"/>
    <property type="match status" value="1"/>
</dbReference>
<dbReference type="Gene3D" id="1.10.12.70">
    <property type="match status" value="1"/>
</dbReference>
<dbReference type="PANTHER" id="PTHR13250:SF1">
    <property type="entry name" value="PROGRAMMED CELL DEATH PROTEIN 10"/>
    <property type="match status" value="1"/>
</dbReference>
<evidence type="ECO:0000256" key="8">
    <source>
        <dbReference type="ARBA" id="ARBA00022703"/>
    </source>
</evidence>
<dbReference type="GO" id="GO:0000139">
    <property type="term" value="C:Golgi membrane"/>
    <property type="evidence" value="ECO:0007669"/>
    <property type="project" value="UniProtKB-SubCell"/>
</dbReference>
<evidence type="ECO:0000313" key="12">
    <source>
        <dbReference type="EMBL" id="EEN42961.1"/>
    </source>
</evidence>
<dbReference type="Pfam" id="PF20929">
    <property type="entry name" value="PDCD10_N"/>
    <property type="match status" value="1"/>
</dbReference>
<gene>
    <name evidence="12" type="ORF">BRAFLDRAFT_103610</name>
</gene>
<dbReference type="InterPro" id="IPR046409">
    <property type="entry name" value="PDC10_dimerisation_sf"/>
</dbReference>
<name>C3ZWZ9_BRAFL</name>
<dbReference type="InParanoid" id="C3ZWZ9"/>
<evidence type="ECO:0000256" key="9">
    <source>
        <dbReference type="ARBA" id="ARBA00023034"/>
    </source>
</evidence>
<evidence type="ECO:0000256" key="1">
    <source>
        <dbReference type="ARBA" id="ARBA00004255"/>
    </source>
</evidence>
<evidence type="ECO:0000256" key="10">
    <source>
        <dbReference type="ARBA" id="ARBA00023136"/>
    </source>
</evidence>
<keyword evidence="8" id="KW-0053">Apoptosis</keyword>
<organism>
    <name type="scientific">Branchiostoma floridae</name>
    <name type="common">Florida lancelet</name>
    <name type="synonym">Amphioxus</name>
    <dbReference type="NCBI Taxonomy" id="7739"/>
    <lineage>
        <taxon>Eukaryota</taxon>
        <taxon>Metazoa</taxon>
        <taxon>Chordata</taxon>
        <taxon>Cephalochordata</taxon>
        <taxon>Leptocardii</taxon>
        <taxon>Amphioxiformes</taxon>
        <taxon>Branchiostomatidae</taxon>
        <taxon>Branchiostoma</taxon>
    </lineage>
</organism>
<evidence type="ECO:0000259" key="11">
    <source>
        <dbReference type="Pfam" id="PF20929"/>
    </source>
</evidence>
<dbReference type="GO" id="GO:0006915">
    <property type="term" value="P:apoptotic process"/>
    <property type="evidence" value="ECO:0007669"/>
    <property type="project" value="UniProtKB-KW"/>
</dbReference>
<evidence type="ECO:0000256" key="6">
    <source>
        <dbReference type="ARBA" id="ARBA00022490"/>
    </source>
</evidence>
<reference evidence="12" key="1">
    <citation type="journal article" date="2008" name="Nature">
        <title>The amphioxus genome and the evolution of the chordate karyotype.</title>
        <authorList>
            <consortium name="US DOE Joint Genome Institute (JGI-PGF)"/>
            <person name="Putnam N.H."/>
            <person name="Butts T."/>
            <person name="Ferrier D.E.K."/>
            <person name="Furlong R.F."/>
            <person name="Hellsten U."/>
            <person name="Kawashima T."/>
            <person name="Robinson-Rechavi M."/>
            <person name="Shoguchi E."/>
            <person name="Terry A."/>
            <person name="Yu J.-K."/>
            <person name="Benito-Gutierrez E.L."/>
            <person name="Dubchak I."/>
            <person name="Garcia-Fernandez J."/>
            <person name="Gibson-Brown J.J."/>
            <person name="Grigoriev I.V."/>
            <person name="Horton A.C."/>
            <person name="de Jong P.J."/>
            <person name="Jurka J."/>
            <person name="Kapitonov V.V."/>
            <person name="Kohara Y."/>
            <person name="Kuroki Y."/>
            <person name="Lindquist E."/>
            <person name="Lucas S."/>
            <person name="Osoegawa K."/>
            <person name="Pennacchio L.A."/>
            <person name="Salamov A.A."/>
            <person name="Satou Y."/>
            <person name="Sauka-Spengler T."/>
            <person name="Schmutz J."/>
            <person name="Shin-I T."/>
            <person name="Toyoda A."/>
            <person name="Bronner-Fraser M."/>
            <person name="Fujiyama A."/>
            <person name="Holland L.Z."/>
            <person name="Holland P.W.H."/>
            <person name="Satoh N."/>
            <person name="Rokhsar D.S."/>
        </authorList>
    </citation>
    <scope>NUCLEOTIDE SEQUENCE [LARGE SCALE GENOMIC DNA]</scope>
    <source>
        <strain evidence="12">S238N-H82</strain>
        <tissue evidence="12">Testes</tissue>
    </source>
</reference>
<sequence>MGDDAEHSTVVSLPLHVVLYPVLDEVQKKDAAAAQTLRAAFNKLSRKSNGSQTRIKLCNETNVDESSGCHLPSPRGFSYAYARLTGYLDTCRAEGVSLSLQTYRCLHAQSLAGEA</sequence>
<accession>C3ZWZ9</accession>
<evidence type="ECO:0000256" key="3">
    <source>
        <dbReference type="ARBA" id="ARBA00004496"/>
    </source>
</evidence>
<evidence type="ECO:0000256" key="7">
    <source>
        <dbReference type="ARBA" id="ARBA00022657"/>
    </source>
</evidence>
<keyword evidence="7" id="KW-0037">Angiogenesis</keyword>
<keyword evidence="6" id="KW-0963">Cytoplasm</keyword>
<evidence type="ECO:0000256" key="2">
    <source>
        <dbReference type="ARBA" id="ARBA00004413"/>
    </source>
</evidence>
<protein>
    <recommendedName>
        <fullName evidence="11">Programmed cell death protein 10 dimerisation domain-containing protein</fullName>
    </recommendedName>
</protein>
<dbReference type="InterPro" id="IPR048288">
    <property type="entry name" value="PDCD10_N"/>
</dbReference>
<dbReference type="AlphaFoldDB" id="C3ZWZ9"/>
<evidence type="ECO:0000256" key="4">
    <source>
        <dbReference type="ARBA" id="ARBA00009181"/>
    </source>
</evidence>
<comment type="subcellular location">
    <subcellularLocation>
        <location evidence="2">Cell membrane</location>
        <topology evidence="2">Peripheral membrane protein</topology>
        <orientation evidence="2">Cytoplasmic side</orientation>
    </subcellularLocation>
    <subcellularLocation>
        <location evidence="3">Cytoplasm</location>
    </subcellularLocation>
    <subcellularLocation>
        <location evidence="1">Golgi apparatus membrane</location>
        <topology evidence="1">Peripheral membrane protein</topology>
        <orientation evidence="1">Cytoplasmic side</orientation>
    </subcellularLocation>
</comment>
<dbReference type="InterPro" id="IPR009652">
    <property type="entry name" value="PDCD10"/>
</dbReference>
<keyword evidence="9" id="KW-0333">Golgi apparatus</keyword>
<dbReference type="GO" id="GO:0005886">
    <property type="term" value="C:plasma membrane"/>
    <property type="evidence" value="ECO:0007669"/>
    <property type="project" value="UniProtKB-SubCell"/>
</dbReference>
<keyword evidence="5" id="KW-1003">Cell membrane</keyword>
<dbReference type="STRING" id="7739.C3ZWZ9"/>
<dbReference type="EMBL" id="GG666705">
    <property type="protein sequence ID" value="EEN42961.1"/>
    <property type="molecule type" value="Genomic_DNA"/>
</dbReference>
<comment type="similarity">
    <text evidence="4">Belongs to the PDCD10 family.</text>
</comment>
<keyword evidence="10" id="KW-0472">Membrane</keyword>
<proteinExistence type="inferred from homology"/>
<evidence type="ECO:0000256" key="5">
    <source>
        <dbReference type="ARBA" id="ARBA00022475"/>
    </source>
</evidence>
<feature type="domain" description="Programmed cell death protein 10 dimerisation" evidence="11">
    <location>
        <begin position="8"/>
        <end position="44"/>
    </location>
</feature>